<feature type="transmembrane region" description="Helical" evidence="6">
    <location>
        <begin position="255"/>
        <end position="273"/>
    </location>
</feature>
<dbReference type="PANTHER" id="PTHR30250">
    <property type="entry name" value="PST FAMILY PREDICTED COLANIC ACID TRANSPORTER"/>
    <property type="match status" value="1"/>
</dbReference>
<feature type="transmembrane region" description="Helical" evidence="6">
    <location>
        <begin position="125"/>
        <end position="147"/>
    </location>
</feature>
<feature type="transmembrane region" description="Helical" evidence="6">
    <location>
        <begin position="307"/>
        <end position="324"/>
    </location>
</feature>
<feature type="transmembrane region" description="Helical" evidence="6">
    <location>
        <begin position="159"/>
        <end position="177"/>
    </location>
</feature>
<evidence type="ECO:0000256" key="4">
    <source>
        <dbReference type="ARBA" id="ARBA00022989"/>
    </source>
</evidence>
<evidence type="ECO:0000256" key="5">
    <source>
        <dbReference type="ARBA" id="ARBA00023136"/>
    </source>
</evidence>
<protein>
    <submittedName>
        <fullName evidence="7">Polysaccharide biosynthesis C-terminal domain-containing protein</fullName>
    </submittedName>
</protein>
<sequence>MAEVRKKTILATLLIYIGFAIGALNTWLFTHRGFFDVDQYGLTRVFNEMTLFIFSVSTMGINIVIYKFFPFYNRNLPEKENDLLSGSLAWGTIGFLIVLFCGWLGHDLFIRKFATKSTMLVEYYYWLFPCAYFLLLYTLAESYAWQLHKAPFTNFLKEVLFRLITTVLIILYLKHVITFHEFMIGFALQYGIIFAALLYYLIIKQRVGLALRFSRVTKKFYRKMLTMIGYVFIGNVIHAVGPVIGGIVISSNNGLGAAGVYTFATYFGSILQAPQRSISALSVPILSNAWKDKDINGIRKVYQRSSINMLIAAIFLFFIIWLNYNNAINAFHINESYLDGKPVFLLIGLYWIIDMGTGVNAQIMTTSNHWRFEFSTSVLFVLLMIPTNYFLIKKMGITGAACAQLISILIYNIVRIIFLWKKYNLLPFTVNTLKLIAISLCAYGVTYLISSNITGFTGMFITTIVFSVMFLVPVFLLDITPDIKPVVATIKKRLSR</sequence>
<dbReference type="EMBL" id="JAULBC010000001">
    <property type="protein sequence ID" value="MEX6685959.1"/>
    <property type="molecule type" value="Genomic_DNA"/>
</dbReference>
<dbReference type="Proteomes" id="UP001560573">
    <property type="component" value="Unassembled WGS sequence"/>
</dbReference>
<feature type="transmembrane region" description="Helical" evidence="6">
    <location>
        <begin position="456"/>
        <end position="477"/>
    </location>
</feature>
<feature type="transmembrane region" description="Helical" evidence="6">
    <location>
        <begin position="224"/>
        <end position="249"/>
    </location>
</feature>
<accession>A0ABV3Z7X1</accession>
<feature type="transmembrane region" description="Helical" evidence="6">
    <location>
        <begin position="370"/>
        <end position="391"/>
    </location>
</feature>
<keyword evidence="4 6" id="KW-1133">Transmembrane helix</keyword>
<feature type="transmembrane region" description="Helical" evidence="6">
    <location>
        <begin position="49"/>
        <end position="71"/>
    </location>
</feature>
<feature type="transmembrane region" description="Helical" evidence="6">
    <location>
        <begin position="397"/>
        <end position="420"/>
    </location>
</feature>
<evidence type="ECO:0000313" key="8">
    <source>
        <dbReference type="Proteomes" id="UP001560573"/>
    </source>
</evidence>
<evidence type="ECO:0000256" key="1">
    <source>
        <dbReference type="ARBA" id="ARBA00004651"/>
    </source>
</evidence>
<evidence type="ECO:0000256" key="6">
    <source>
        <dbReference type="SAM" id="Phobius"/>
    </source>
</evidence>
<organism evidence="7 8">
    <name type="scientific">Danxiaibacter flavus</name>
    <dbReference type="NCBI Taxonomy" id="3049108"/>
    <lineage>
        <taxon>Bacteria</taxon>
        <taxon>Pseudomonadati</taxon>
        <taxon>Bacteroidota</taxon>
        <taxon>Chitinophagia</taxon>
        <taxon>Chitinophagales</taxon>
        <taxon>Chitinophagaceae</taxon>
        <taxon>Danxiaibacter</taxon>
    </lineage>
</organism>
<gene>
    <name evidence="7" type="ORF">QTN47_00550</name>
</gene>
<evidence type="ECO:0000256" key="3">
    <source>
        <dbReference type="ARBA" id="ARBA00022692"/>
    </source>
</evidence>
<keyword evidence="3 6" id="KW-0812">Transmembrane</keyword>
<keyword evidence="8" id="KW-1185">Reference proteome</keyword>
<dbReference type="PANTHER" id="PTHR30250:SF11">
    <property type="entry name" value="O-ANTIGEN TRANSPORTER-RELATED"/>
    <property type="match status" value="1"/>
</dbReference>
<dbReference type="InterPro" id="IPR050833">
    <property type="entry name" value="Poly_Biosynth_Transport"/>
</dbReference>
<feature type="transmembrane region" description="Helical" evidence="6">
    <location>
        <begin position="183"/>
        <end position="203"/>
    </location>
</feature>
<evidence type="ECO:0000256" key="2">
    <source>
        <dbReference type="ARBA" id="ARBA00022475"/>
    </source>
</evidence>
<name>A0ABV3Z7X1_9BACT</name>
<feature type="transmembrane region" description="Helical" evidence="6">
    <location>
        <begin position="432"/>
        <end position="450"/>
    </location>
</feature>
<comment type="caution">
    <text evidence="7">The sequence shown here is derived from an EMBL/GenBank/DDBJ whole genome shotgun (WGS) entry which is preliminary data.</text>
</comment>
<proteinExistence type="predicted"/>
<evidence type="ECO:0000313" key="7">
    <source>
        <dbReference type="EMBL" id="MEX6685959.1"/>
    </source>
</evidence>
<feature type="transmembrane region" description="Helical" evidence="6">
    <location>
        <begin position="83"/>
        <end position="105"/>
    </location>
</feature>
<feature type="transmembrane region" description="Helical" evidence="6">
    <location>
        <begin position="9"/>
        <end position="29"/>
    </location>
</feature>
<keyword evidence="5 6" id="KW-0472">Membrane</keyword>
<comment type="subcellular location">
    <subcellularLocation>
        <location evidence="1">Cell membrane</location>
        <topology evidence="1">Multi-pass membrane protein</topology>
    </subcellularLocation>
</comment>
<reference evidence="7 8" key="1">
    <citation type="submission" date="2023-07" db="EMBL/GenBank/DDBJ databases">
        <authorList>
            <person name="Lian W.-H."/>
        </authorList>
    </citation>
    <scope>NUCLEOTIDE SEQUENCE [LARGE SCALE GENOMIC DNA]</scope>
    <source>
        <strain evidence="7 8">SYSU DXS3180</strain>
    </source>
</reference>
<feature type="transmembrane region" description="Helical" evidence="6">
    <location>
        <begin position="344"/>
        <end position="363"/>
    </location>
</feature>
<dbReference type="RefSeq" id="WP_369327347.1">
    <property type="nucleotide sequence ID" value="NZ_JAULBC010000001.1"/>
</dbReference>
<keyword evidence="2" id="KW-1003">Cell membrane</keyword>